<evidence type="ECO:0000313" key="2">
    <source>
        <dbReference type="EMBL" id="GMA35445.1"/>
    </source>
</evidence>
<comment type="caution">
    <text evidence="2">The sequence shown here is derived from an EMBL/GenBank/DDBJ whole genome shotgun (WGS) entry which is preliminary data.</text>
</comment>
<feature type="region of interest" description="Disordered" evidence="1">
    <location>
        <begin position="33"/>
        <end position="63"/>
    </location>
</feature>
<protein>
    <submittedName>
        <fullName evidence="2">Uncharacterized protein</fullName>
    </submittedName>
</protein>
<evidence type="ECO:0000256" key="1">
    <source>
        <dbReference type="SAM" id="MobiDB-lite"/>
    </source>
</evidence>
<evidence type="ECO:0000313" key="3">
    <source>
        <dbReference type="Proteomes" id="UP001157125"/>
    </source>
</evidence>
<accession>A0ABQ6IDL9</accession>
<reference evidence="3" key="1">
    <citation type="journal article" date="2019" name="Int. J. Syst. Evol. Microbiol.">
        <title>The Global Catalogue of Microorganisms (GCM) 10K type strain sequencing project: providing services to taxonomists for standard genome sequencing and annotation.</title>
        <authorList>
            <consortium name="The Broad Institute Genomics Platform"/>
            <consortium name="The Broad Institute Genome Sequencing Center for Infectious Disease"/>
            <person name="Wu L."/>
            <person name="Ma J."/>
        </authorList>
    </citation>
    <scope>NUCLEOTIDE SEQUENCE [LARGE SCALE GENOMIC DNA]</scope>
    <source>
        <strain evidence="3">NBRC 112299</strain>
    </source>
</reference>
<keyword evidence="3" id="KW-1185">Reference proteome</keyword>
<dbReference type="EMBL" id="BSUN01000001">
    <property type="protein sequence ID" value="GMA35445.1"/>
    <property type="molecule type" value="Genomic_DNA"/>
</dbReference>
<proteinExistence type="predicted"/>
<organism evidence="2 3">
    <name type="scientific">Demequina litorisediminis</name>
    <dbReference type="NCBI Taxonomy" id="1849022"/>
    <lineage>
        <taxon>Bacteria</taxon>
        <taxon>Bacillati</taxon>
        <taxon>Actinomycetota</taxon>
        <taxon>Actinomycetes</taxon>
        <taxon>Micrococcales</taxon>
        <taxon>Demequinaceae</taxon>
        <taxon>Demequina</taxon>
    </lineage>
</organism>
<dbReference type="Proteomes" id="UP001157125">
    <property type="component" value="Unassembled WGS sequence"/>
</dbReference>
<name>A0ABQ6IDL9_9MICO</name>
<sequence length="63" mass="6923">MSRLLRDKIEGSLEQKNHLLVKVYNRRAITVDEVADEPAPVPRPPRADGDGHVAGAEPGARPR</sequence>
<gene>
    <name evidence="2" type="ORF">GCM10025876_16490</name>
</gene>